<dbReference type="Pfam" id="PF13649">
    <property type="entry name" value="Methyltransf_25"/>
    <property type="match status" value="1"/>
</dbReference>
<dbReference type="RefSeq" id="WP_127917048.1">
    <property type="nucleotide sequence ID" value="NZ_RKLP01000008.1"/>
</dbReference>
<keyword evidence="2 5" id="KW-0808">Transferase</keyword>
<evidence type="ECO:0000313" key="6">
    <source>
        <dbReference type="Proteomes" id="UP000286208"/>
    </source>
</evidence>
<dbReference type="AlphaFoldDB" id="A0A3S3CXZ9"/>
<evidence type="ECO:0000259" key="4">
    <source>
        <dbReference type="Pfam" id="PF13649"/>
    </source>
</evidence>
<sequence>MNADVPQPPTPPRPADFDALYRGDFDALNQNPQPTETVQHPGFQIEKVPWDIGEAQPVVRALEADGQITGEVLDIGCGPGENALFLAERGYRVCGLDAAPAAIDIARDRARSRGLEGTVDFAVADATALTDYADRFTTVIDSALYHCFPEDERRRYAAAVYRACVSHARLHLVCFSDQVPEEFPGPYRISEDNLRETLTGAGWAIRLLERTTYTTAVTRSDIARQDDSPLAAVAARLGFDARDRLLAPAWLATAERP</sequence>
<dbReference type="InterPro" id="IPR029063">
    <property type="entry name" value="SAM-dependent_MTases_sf"/>
</dbReference>
<dbReference type="PANTHER" id="PTHR43464">
    <property type="entry name" value="METHYLTRANSFERASE"/>
    <property type="match status" value="1"/>
</dbReference>
<dbReference type="EMBL" id="RKLP01000008">
    <property type="protein sequence ID" value="RVW08400.1"/>
    <property type="molecule type" value="Genomic_DNA"/>
</dbReference>
<evidence type="ECO:0000256" key="3">
    <source>
        <dbReference type="ARBA" id="ARBA00022691"/>
    </source>
</evidence>
<feature type="domain" description="Methyltransferase" evidence="4">
    <location>
        <begin position="72"/>
        <end position="164"/>
    </location>
</feature>
<dbReference type="GO" id="GO:0008168">
    <property type="term" value="F:methyltransferase activity"/>
    <property type="evidence" value="ECO:0007669"/>
    <property type="project" value="UniProtKB-KW"/>
</dbReference>
<dbReference type="InterPro" id="IPR041698">
    <property type="entry name" value="Methyltransf_25"/>
</dbReference>
<keyword evidence="1 5" id="KW-0489">Methyltransferase</keyword>
<dbReference type="Gene3D" id="3.40.50.150">
    <property type="entry name" value="Vaccinia Virus protein VP39"/>
    <property type="match status" value="1"/>
</dbReference>
<keyword evidence="6" id="KW-1185">Reference proteome</keyword>
<dbReference type="SUPFAM" id="SSF53335">
    <property type="entry name" value="S-adenosyl-L-methionine-dependent methyltransferases"/>
    <property type="match status" value="1"/>
</dbReference>
<dbReference type="OrthoDB" id="3825914at2"/>
<comment type="caution">
    <text evidence="5">The sequence shown here is derived from an EMBL/GenBank/DDBJ whole genome shotgun (WGS) entry which is preliminary data.</text>
</comment>
<dbReference type="PANTHER" id="PTHR43464:SF19">
    <property type="entry name" value="UBIQUINONE BIOSYNTHESIS O-METHYLTRANSFERASE, MITOCHONDRIAL"/>
    <property type="match status" value="1"/>
</dbReference>
<dbReference type="GO" id="GO:0032259">
    <property type="term" value="P:methylation"/>
    <property type="evidence" value="ECO:0007669"/>
    <property type="project" value="UniProtKB-KW"/>
</dbReference>
<organism evidence="5 6">
    <name type="scientific">Prescottella agglutinans</name>
    <dbReference type="NCBI Taxonomy" id="1644129"/>
    <lineage>
        <taxon>Bacteria</taxon>
        <taxon>Bacillati</taxon>
        <taxon>Actinomycetota</taxon>
        <taxon>Actinomycetes</taxon>
        <taxon>Mycobacteriales</taxon>
        <taxon>Nocardiaceae</taxon>
        <taxon>Prescottella</taxon>
    </lineage>
</organism>
<protein>
    <submittedName>
        <fullName evidence="5">Class I SAM-dependent methyltransferase</fullName>
    </submittedName>
</protein>
<name>A0A3S3CXZ9_9NOCA</name>
<evidence type="ECO:0000256" key="1">
    <source>
        <dbReference type="ARBA" id="ARBA00022603"/>
    </source>
</evidence>
<evidence type="ECO:0000313" key="5">
    <source>
        <dbReference type="EMBL" id="RVW08400.1"/>
    </source>
</evidence>
<dbReference type="Proteomes" id="UP000286208">
    <property type="component" value="Unassembled WGS sequence"/>
</dbReference>
<keyword evidence="3" id="KW-0949">S-adenosyl-L-methionine</keyword>
<gene>
    <name evidence="5" type="ORF">EGT67_15825</name>
</gene>
<reference evidence="5 6" key="1">
    <citation type="submission" date="2018-11" db="EMBL/GenBank/DDBJ databases">
        <title>Rhodococcus spongicola sp. nov. and Rhodococcus xishaensis sp. nov. from marine sponges.</title>
        <authorList>
            <person name="Li L."/>
            <person name="Lin H.W."/>
        </authorList>
    </citation>
    <scope>NUCLEOTIDE SEQUENCE [LARGE SCALE GENOMIC DNA]</scope>
    <source>
        <strain evidence="5 6">CCTCC AB2014297</strain>
    </source>
</reference>
<dbReference type="CDD" id="cd02440">
    <property type="entry name" value="AdoMet_MTases"/>
    <property type="match status" value="1"/>
</dbReference>
<evidence type="ECO:0000256" key="2">
    <source>
        <dbReference type="ARBA" id="ARBA00022679"/>
    </source>
</evidence>
<proteinExistence type="predicted"/>
<accession>A0A3S3CXZ9</accession>